<evidence type="ECO:0000256" key="1">
    <source>
        <dbReference type="ARBA" id="ARBA00022801"/>
    </source>
</evidence>
<evidence type="ECO:0000259" key="3">
    <source>
        <dbReference type="PROSITE" id="PS51746"/>
    </source>
</evidence>
<feature type="transmembrane region" description="Helical" evidence="2">
    <location>
        <begin position="220"/>
        <end position="244"/>
    </location>
</feature>
<sequence>MKTALERTSFGGRIKQLFLSKMGWIESGVCAAVAFLMANAFLFNTMAPFGVSFAASVKREHGLAAAAGAILGYTFSYNPTSNVKYIIAVVLTLAANWVITDTKLIKHRGIAVPVITLLAVLASDFAVLSIGGLTLYDAVLSLSEGALAGGVTFFIMRTLSVADRRENLVAISKSDLSCLIITFAVAMMALGSFTVAGLSMGRVASVVVILLCAKYGQESAGAVAGVTAGAAMGLLGGELTYLAASYGFGGLVAGMFSTFGGFGCAVVFVIVNGIVSLVMGGRTEVLSSMYEVFAASVIFVLIPGSWTDKLMLARRGKVEAVTQTAKNIMLGKLHFASHALSDISTTTQQVSGKLMEMQNVDISSVYSKSVDTACRKCKQRGDCWGSNFSESMDSLNHLGAALKRKGKIFEQDIGGRLGEVCVRKPELAIAVNAEYSVFTQRQGSRRRVSQIRGVVTDQFEGMAMLLDTLADDLSQIYEVDNRKNRCIVDLFQRNNTELTSASSYEDRFGRLYVEVDLPAFKLARLPVAEITAELSDLCETTFDLPVVRQAEGSANLLFAEKAALSAEYGRVQIPYGDSKLCGDCGDFLLDNRGRAHMILSDGMGSGGKAAIDAAMTVSLFTKLIGAGFEYDAALKMVNSALLVKSNEESLSTVDIACVDLYTGKTEFLKAGAAPSFVLRSGTVGKVESMSMPAGILRGVEFEKSTMTLREGDVIVMISDGVILTGVEWLYPQIKLSRDRSAQEMAQEIAETAKLRRTDSHDDDITVSVLKLGRGVS</sequence>
<dbReference type="InterPro" id="IPR052016">
    <property type="entry name" value="Bact_Sigma-Reg"/>
</dbReference>
<feature type="transmembrane region" description="Helical" evidence="2">
    <location>
        <begin position="287"/>
        <end position="307"/>
    </location>
</feature>
<dbReference type="Proteomes" id="UP000653127">
    <property type="component" value="Unassembled WGS sequence"/>
</dbReference>
<keyword evidence="5" id="KW-1185">Reference proteome</keyword>
<keyword evidence="2" id="KW-0812">Transmembrane</keyword>
<keyword evidence="2" id="KW-1133">Transmembrane helix</keyword>
<feature type="domain" description="PPM-type phosphatase" evidence="3">
    <location>
        <begin position="567"/>
        <end position="771"/>
    </location>
</feature>
<evidence type="ECO:0000313" key="4">
    <source>
        <dbReference type="EMBL" id="MBC8546782.1"/>
    </source>
</evidence>
<protein>
    <submittedName>
        <fullName evidence="4">SpoIIE family protein phosphatase</fullName>
    </submittedName>
</protein>
<dbReference type="InterPro" id="IPR036457">
    <property type="entry name" value="PPM-type-like_dom_sf"/>
</dbReference>
<dbReference type="PANTHER" id="PTHR43156:SF2">
    <property type="entry name" value="STAGE II SPORULATION PROTEIN E"/>
    <property type="match status" value="1"/>
</dbReference>
<dbReference type="EMBL" id="JACRST010000009">
    <property type="protein sequence ID" value="MBC8546782.1"/>
    <property type="molecule type" value="Genomic_DNA"/>
</dbReference>
<feature type="transmembrane region" description="Helical" evidence="2">
    <location>
        <begin position="251"/>
        <end position="275"/>
    </location>
</feature>
<dbReference type="InterPro" id="IPR001932">
    <property type="entry name" value="PPM-type_phosphatase-like_dom"/>
</dbReference>
<feature type="transmembrane region" description="Helical" evidence="2">
    <location>
        <begin position="138"/>
        <end position="156"/>
    </location>
</feature>
<name>A0A926I0A4_9FIRM</name>
<proteinExistence type="predicted"/>
<keyword evidence="1" id="KW-0378">Hydrolase</keyword>
<evidence type="ECO:0000313" key="5">
    <source>
        <dbReference type="Proteomes" id="UP000653127"/>
    </source>
</evidence>
<dbReference type="Pfam" id="PF19732">
    <property type="entry name" value="SpoIIE_N"/>
    <property type="match status" value="1"/>
</dbReference>
<feature type="transmembrane region" description="Helical" evidence="2">
    <location>
        <begin position="111"/>
        <end position="132"/>
    </location>
</feature>
<feature type="transmembrane region" description="Helical" evidence="2">
    <location>
        <begin position="82"/>
        <end position="99"/>
    </location>
</feature>
<dbReference type="PROSITE" id="PS51746">
    <property type="entry name" value="PPM_2"/>
    <property type="match status" value="1"/>
</dbReference>
<keyword evidence="2" id="KW-0472">Membrane</keyword>
<dbReference type="SMART" id="SM00331">
    <property type="entry name" value="PP2C_SIG"/>
    <property type="match status" value="1"/>
</dbReference>
<feature type="transmembrane region" description="Helical" evidence="2">
    <location>
        <begin position="23"/>
        <end position="43"/>
    </location>
</feature>
<dbReference type="InterPro" id="IPR045768">
    <property type="entry name" value="SpoIIE_N"/>
</dbReference>
<organism evidence="4 5">
    <name type="scientific">Ligaoa zhengdingensis</name>
    <dbReference type="NCBI Taxonomy" id="2763658"/>
    <lineage>
        <taxon>Bacteria</taxon>
        <taxon>Bacillati</taxon>
        <taxon>Bacillota</taxon>
        <taxon>Clostridia</taxon>
        <taxon>Eubacteriales</taxon>
        <taxon>Oscillospiraceae</taxon>
        <taxon>Ligaoa</taxon>
    </lineage>
</organism>
<dbReference type="SUPFAM" id="SSF81606">
    <property type="entry name" value="PP2C-like"/>
    <property type="match status" value="1"/>
</dbReference>
<feature type="transmembrane region" description="Helical" evidence="2">
    <location>
        <begin position="176"/>
        <end position="200"/>
    </location>
</feature>
<accession>A0A926I0A4</accession>
<dbReference type="PANTHER" id="PTHR43156">
    <property type="entry name" value="STAGE II SPORULATION PROTEIN E-RELATED"/>
    <property type="match status" value="1"/>
</dbReference>
<dbReference type="Gene3D" id="3.60.40.10">
    <property type="entry name" value="PPM-type phosphatase domain"/>
    <property type="match status" value="1"/>
</dbReference>
<comment type="caution">
    <text evidence="4">The sequence shown here is derived from an EMBL/GenBank/DDBJ whole genome shotgun (WGS) entry which is preliminary data.</text>
</comment>
<dbReference type="GO" id="GO:0016791">
    <property type="term" value="F:phosphatase activity"/>
    <property type="evidence" value="ECO:0007669"/>
    <property type="project" value="TreeGrafter"/>
</dbReference>
<dbReference type="RefSeq" id="WP_249282860.1">
    <property type="nucleotide sequence ID" value="NZ_JACRST010000009.1"/>
</dbReference>
<reference evidence="4" key="1">
    <citation type="submission" date="2020-08" db="EMBL/GenBank/DDBJ databases">
        <title>Genome public.</title>
        <authorList>
            <person name="Liu C."/>
            <person name="Sun Q."/>
        </authorList>
    </citation>
    <scope>NUCLEOTIDE SEQUENCE</scope>
    <source>
        <strain evidence="4">NSJ-31</strain>
    </source>
</reference>
<gene>
    <name evidence="4" type="ORF">H8711_07515</name>
</gene>
<dbReference type="AlphaFoldDB" id="A0A926I0A4"/>
<evidence type="ECO:0000256" key="2">
    <source>
        <dbReference type="SAM" id="Phobius"/>
    </source>
</evidence>
<dbReference type="Pfam" id="PF07228">
    <property type="entry name" value="SpoIIE"/>
    <property type="match status" value="1"/>
</dbReference>